<sequence>MKKNRFNPGIRITIFFIFFALLFFSLGVWQIERGQSKMKILNEFEENLKKMPEYLNEQSGKWDRVYVEGKWDNSEQILIDNSVNRGVAGYKVLTPFRINETNKIILIDRGWIKQNKYRNELPNIEITTLNETVSGILELPELGLVLSDDLVSKEWPKISQSKNLEVLSKEYDESIYPFILLADPILKNSLEYIKIVPTNMTPIKHYGYSAQWFLMFIVLCFMYIWYGYRRNAK</sequence>
<name>A0A520MWX7_9GAMM</name>
<evidence type="ECO:0000256" key="2">
    <source>
        <dbReference type="ARBA" id="ARBA00007165"/>
    </source>
</evidence>
<gene>
    <name evidence="7" type="ORF">EVA95_03275</name>
</gene>
<feature type="transmembrane region" description="Helical" evidence="6">
    <location>
        <begin position="210"/>
        <end position="228"/>
    </location>
</feature>
<comment type="caution">
    <text evidence="7">The sequence shown here is derived from an EMBL/GenBank/DDBJ whole genome shotgun (WGS) entry which is preliminary data.</text>
</comment>
<dbReference type="PANTHER" id="PTHR23427:SF2">
    <property type="entry name" value="SURFEIT LOCUS PROTEIN 1"/>
    <property type="match status" value="1"/>
</dbReference>
<dbReference type="InterPro" id="IPR002994">
    <property type="entry name" value="Surf1/Shy1"/>
</dbReference>
<organism evidence="7 8">
    <name type="scientific">SAR86 cluster bacterium</name>
    <dbReference type="NCBI Taxonomy" id="2030880"/>
    <lineage>
        <taxon>Bacteria</taxon>
        <taxon>Pseudomonadati</taxon>
        <taxon>Pseudomonadota</taxon>
        <taxon>Gammaproteobacteria</taxon>
        <taxon>SAR86 cluster</taxon>
    </lineage>
</organism>
<dbReference type="Pfam" id="PF02104">
    <property type="entry name" value="SURF1"/>
    <property type="match status" value="1"/>
</dbReference>
<keyword evidence="3 6" id="KW-0812">Transmembrane</keyword>
<evidence type="ECO:0000256" key="6">
    <source>
        <dbReference type="RuleBase" id="RU363076"/>
    </source>
</evidence>
<comment type="subcellular location">
    <subcellularLocation>
        <location evidence="6">Cell membrane</location>
        <topology evidence="6">Multi-pass membrane protein</topology>
    </subcellularLocation>
    <subcellularLocation>
        <location evidence="1">Membrane</location>
    </subcellularLocation>
</comment>
<dbReference type="InterPro" id="IPR045214">
    <property type="entry name" value="Surf1/Surf4"/>
</dbReference>
<keyword evidence="5 6" id="KW-0472">Membrane</keyword>
<dbReference type="AlphaFoldDB" id="A0A520MWX7"/>
<accession>A0A520MWX7</accession>
<evidence type="ECO:0000256" key="4">
    <source>
        <dbReference type="ARBA" id="ARBA00022989"/>
    </source>
</evidence>
<keyword evidence="4 6" id="KW-1133">Transmembrane helix</keyword>
<dbReference type="GO" id="GO:0005886">
    <property type="term" value="C:plasma membrane"/>
    <property type="evidence" value="ECO:0007669"/>
    <property type="project" value="UniProtKB-SubCell"/>
</dbReference>
<dbReference type="PROSITE" id="PS50895">
    <property type="entry name" value="SURF1"/>
    <property type="match status" value="1"/>
</dbReference>
<dbReference type="PANTHER" id="PTHR23427">
    <property type="entry name" value="SURFEIT LOCUS PROTEIN"/>
    <property type="match status" value="1"/>
</dbReference>
<evidence type="ECO:0000313" key="7">
    <source>
        <dbReference type="EMBL" id="RZO25715.1"/>
    </source>
</evidence>
<evidence type="ECO:0000256" key="3">
    <source>
        <dbReference type="ARBA" id="ARBA00022692"/>
    </source>
</evidence>
<proteinExistence type="inferred from homology"/>
<evidence type="ECO:0000313" key="8">
    <source>
        <dbReference type="Proteomes" id="UP000319384"/>
    </source>
</evidence>
<keyword evidence="6" id="KW-1003">Cell membrane</keyword>
<dbReference type="CDD" id="cd06662">
    <property type="entry name" value="SURF1"/>
    <property type="match status" value="1"/>
</dbReference>
<reference evidence="7 8" key="1">
    <citation type="submission" date="2019-02" db="EMBL/GenBank/DDBJ databases">
        <title>Prokaryotic population dynamics and viral predation in marine succession experiment using metagenomics: the confinement effect.</title>
        <authorList>
            <person name="Haro-Moreno J.M."/>
            <person name="Rodriguez-Valera F."/>
            <person name="Lopez-Perez M."/>
        </authorList>
    </citation>
    <scope>NUCLEOTIDE SEQUENCE [LARGE SCALE GENOMIC DNA]</scope>
    <source>
        <strain evidence="7">MED-G162</strain>
    </source>
</reference>
<evidence type="ECO:0000256" key="1">
    <source>
        <dbReference type="ARBA" id="ARBA00004370"/>
    </source>
</evidence>
<feature type="transmembrane region" description="Helical" evidence="6">
    <location>
        <begin position="12"/>
        <end position="31"/>
    </location>
</feature>
<comment type="similarity">
    <text evidence="2 6">Belongs to the SURF1 family.</text>
</comment>
<dbReference type="EMBL" id="SHBH01000030">
    <property type="protein sequence ID" value="RZO25715.1"/>
    <property type="molecule type" value="Genomic_DNA"/>
</dbReference>
<protein>
    <recommendedName>
        <fullName evidence="6">SURF1-like protein</fullName>
    </recommendedName>
</protein>
<dbReference type="Proteomes" id="UP000319384">
    <property type="component" value="Unassembled WGS sequence"/>
</dbReference>
<evidence type="ECO:0000256" key="5">
    <source>
        <dbReference type="ARBA" id="ARBA00023136"/>
    </source>
</evidence>